<name>A0ABM6SS03_9ACTN</name>
<evidence type="ECO:0000313" key="2">
    <source>
        <dbReference type="EMBL" id="AVH57522.1"/>
    </source>
</evidence>
<dbReference type="Proteomes" id="UP000238413">
    <property type="component" value="Chromosome"/>
</dbReference>
<gene>
    <name evidence="2" type="ORF">C4B68_19035</name>
</gene>
<dbReference type="EMBL" id="CP026652">
    <property type="protein sequence ID" value="AVH57522.1"/>
    <property type="molecule type" value="Genomic_DNA"/>
</dbReference>
<protein>
    <submittedName>
        <fullName evidence="2">Uncharacterized protein</fullName>
    </submittedName>
</protein>
<reference evidence="2 3" key="1">
    <citation type="submission" date="2018-02" db="EMBL/GenBank/DDBJ databases">
        <title>Complete genome sequence of Streptomyces dengpaensis, the producer of angucyclines.</title>
        <authorList>
            <person name="Yumei L."/>
        </authorList>
    </citation>
    <scope>NUCLEOTIDE SEQUENCE [LARGE SCALE GENOMIC DNA]</scope>
    <source>
        <strain evidence="2 3">XZHG99</strain>
    </source>
</reference>
<feature type="compositionally biased region" description="Basic and acidic residues" evidence="1">
    <location>
        <begin position="41"/>
        <end position="53"/>
    </location>
</feature>
<organism evidence="2 3">
    <name type="scientific">Streptomyces dengpaensis</name>
    <dbReference type="NCBI Taxonomy" id="2049881"/>
    <lineage>
        <taxon>Bacteria</taxon>
        <taxon>Bacillati</taxon>
        <taxon>Actinomycetota</taxon>
        <taxon>Actinomycetes</taxon>
        <taxon>Kitasatosporales</taxon>
        <taxon>Streptomycetaceae</taxon>
        <taxon>Streptomyces</taxon>
    </lineage>
</organism>
<evidence type="ECO:0000313" key="3">
    <source>
        <dbReference type="Proteomes" id="UP000238413"/>
    </source>
</evidence>
<proteinExistence type="predicted"/>
<sequence>MAEPASSAKHPVSWNREAETGLNTGIRKVLAASTVLLRGRKEPVPARAADHRASRTASPGISHRNHPV</sequence>
<evidence type="ECO:0000256" key="1">
    <source>
        <dbReference type="SAM" id="MobiDB-lite"/>
    </source>
</evidence>
<feature type="region of interest" description="Disordered" evidence="1">
    <location>
        <begin position="1"/>
        <end position="21"/>
    </location>
</feature>
<accession>A0ABM6SS03</accession>
<keyword evidence="3" id="KW-1185">Reference proteome</keyword>
<feature type="region of interest" description="Disordered" evidence="1">
    <location>
        <begin position="41"/>
        <end position="68"/>
    </location>
</feature>